<feature type="non-terminal residue" evidence="5">
    <location>
        <position position="1"/>
    </location>
</feature>
<evidence type="ECO:0000256" key="4">
    <source>
        <dbReference type="RuleBase" id="RU000570"/>
    </source>
</evidence>
<sequence length="56" mass="6122">DAARGFKVRSSVKLMCSGCQSVKRKGTVFILCSLNPKHKQVRPSSRRVPPSPALLV</sequence>
<evidence type="ECO:0000256" key="1">
    <source>
        <dbReference type="ARBA" id="ARBA00007645"/>
    </source>
</evidence>
<protein>
    <recommendedName>
        <fullName evidence="4">Ribosomal protein</fullName>
    </recommendedName>
</protein>
<gene>
    <name evidence="5" type="ORF">DMC30DRAFT_332404</name>
</gene>
<proteinExistence type="inferred from homology"/>
<feature type="non-terminal residue" evidence="5">
    <location>
        <position position="56"/>
    </location>
</feature>
<dbReference type="GO" id="GO:0005840">
    <property type="term" value="C:ribosome"/>
    <property type="evidence" value="ECO:0007669"/>
    <property type="project" value="UniProtKB-KW"/>
</dbReference>
<dbReference type="PANTHER" id="PTHR18804:SF16">
    <property type="entry name" value="RIBOSOMAL PROTEIN"/>
    <property type="match status" value="1"/>
</dbReference>
<accession>A0A5C5FWX8</accession>
<dbReference type="InterPro" id="IPR052010">
    <property type="entry name" value="Ribosomal_LSU_bL36"/>
</dbReference>
<keyword evidence="3 4" id="KW-0687">Ribonucleoprotein</keyword>
<dbReference type="EMBL" id="SOZI01000050">
    <property type="protein sequence ID" value="TNY21145.1"/>
    <property type="molecule type" value="Genomic_DNA"/>
</dbReference>
<comment type="caution">
    <text evidence="5">The sequence shown here is derived from an EMBL/GenBank/DDBJ whole genome shotgun (WGS) entry which is preliminary data.</text>
</comment>
<evidence type="ECO:0000256" key="3">
    <source>
        <dbReference type="ARBA" id="ARBA00023274"/>
    </source>
</evidence>
<dbReference type="GO" id="GO:1990904">
    <property type="term" value="C:ribonucleoprotein complex"/>
    <property type="evidence" value="ECO:0007669"/>
    <property type="project" value="UniProtKB-KW"/>
</dbReference>
<organism evidence="5 6">
    <name type="scientific">Rhodotorula diobovata</name>
    <dbReference type="NCBI Taxonomy" id="5288"/>
    <lineage>
        <taxon>Eukaryota</taxon>
        <taxon>Fungi</taxon>
        <taxon>Dikarya</taxon>
        <taxon>Basidiomycota</taxon>
        <taxon>Pucciniomycotina</taxon>
        <taxon>Microbotryomycetes</taxon>
        <taxon>Sporidiobolales</taxon>
        <taxon>Sporidiobolaceae</taxon>
        <taxon>Rhodotorula</taxon>
    </lineage>
</organism>
<dbReference type="AlphaFoldDB" id="A0A5C5FWX8"/>
<dbReference type="GO" id="GO:0006412">
    <property type="term" value="P:translation"/>
    <property type="evidence" value="ECO:0007669"/>
    <property type="project" value="InterPro"/>
</dbReference>
<evidence type="ECO:0000256" key="2">
    <source>
        <dbReference type="ARBA" id="ARBA00022980"/>
    </source>
</evidence>
<dbReference type="GO" id="GO:0003735">
    <property type="term" value="F:structural constituent of ribosome"/>
    <property type="evidence" value="ECO:0007669"/>
    <property type="project" value="InterPro"/>
</dbReference>
<dbReference type="Pfam" id="PF00444">
    <property type="entry name" value="Ribosomal_L36"/>
    <property type="match status" value="1"/>
</dbReference>
<reference evidence="5 6" key="1">
    <citation type="submission" date="2019-03" db="EMBL/GenBank/DDBJ databases">
        <title>Rhodosporidium diobovatum UCD-FST 08-225 genome sequencing, assembly, and annotation.</title>
        <authorList>
            <person name="Fakankun I.U."/>
            <person name="Fristensky B."/>
            <person name="Levin D.B."/>
        </authorList>
    </citation>
    <scope>NUCLEOTIDE SEQUENCE [LARGE SCALE GENOMIC DNA]</scope>
    <source>
        <strain evidence="5 6">UCD-FST 08-225</strain>
    </source>
</reference>
<evidence type="ECO:0000313" key="5">
    <source>
        <dbReference type="EMBL" id="TNY21145.1"/>
    </source>
</evidence>
<dbReference type="PANTHER" id="PTHR18804">
    <property type="entry name" value="RIBOSOMAL PROTEIN"/>
    <property type="match status" value="1"/>
</dbReference>
<dbReference type="HAMAP" id="MF_00251">
    <property type="entry name" value="Ribosomal_bL36"/>
    <property type="match status" value="1"/>
</dbReference>
<dbReference type="Proteomes" id="UP000311382">
    <property type="component" value="Unassembled WGS sequence"/>
</dbReference>
<comment type="similarity">
    <text evidence="1 4">Belongs to the bacterial ribosomal protein bL36 family.</text>
</comment>
<evidence type="ECO:0000313" key="6">
    <source>
        <dbReference type="Proteomes" id="UP000311382"/>
    </source>
</evidence>
<dbReference type="InterPro" id="IPR035977">
    <property type="entry name" value="Ribosomal_bL36_sp"/>
</dbReference>
<dbReference type="OrthoDB" id="10265903at2759"/>
<dbReference type="NCBIfam" id="TIGR01022">
    <property type="entry name" value="rpmJ_bact"/>
    <property type="match status" value="1"/>
</dbReference>
<dbReference type="InterPro" id="IPR000473">
    <property type="entry name" value="Ribosomal_bL36"/>
</dbReference>
<name>A0A5C5FWX8_9BASI</name>
<dbReference type="STRING" id="5288.A0A5C5FWX8"/>
<keyword evidence="6" id="KW-1185">Reference proteome</keyword>
<dbReference type="SUPFAM" id="SSF57840">
    <property type="entry name" value="Ribosomal protein L36"/>
    <property type="match status" value="1"/>
</dbReference>
<keyword evidence="2 4" id="KW-0689">Ribosomal protein</keyword>